<evidence type="ECO:0000256" key="2">
    <source>
        <dbReference type="ARBA" id="ARBA00022723"/>
    </source>
</evidence>
<keyword evidence="2" id="KW-0479">Metal-binding</keyword>
<dbReference type="GO" id="GO:0046872">
    <property type="term" value="F:metal ion binding"/>
    <property type="evidence" value="ECO:0007669"/>
    <property type="project" value="UniProtKB-KW"/>
</dbReference>
<comment type="similarity">
    <text evidence="4">Belongs to the eukaryotic/archaeal RNase P protein component 4 family.</text>
</comment>
<reference evidence="5 6" key="1">
    <citation type="journal article" date="2015" name="Genome Biol. Evol.">
        <title>Phylogenomic analyses indicate that early fungi evolved digesting cell walls of algal ancestors of land plants.</title>
        <authorList>
            <person name="Chang Y."/>
            <person name="Wang S."/>
            <person name="Sekimoto S."/>
            <person name="Aerts A.L."/>
            <person name="Choi C."/>
            <person name="Clum A."/>
            <person name="LaButti K.M."/>
            <person name="Lindquist E.A."/>
            <person name="Yee Ngan C."/>
            <person name="Ohm R.A."/>
            <person name="Salamov A.A."/>
            <person name="Grigoriev I.V."/>
            <person name="Spatafora J.W."/>
            <person name="Berbee M.L."/>
        </authorList>
    </citation>
    <scope>NUCLEOTIDE SEQUENCE [LARGE SCALE GENOMIC DNA]</scope>
    <source>
        <strain evidence="5 6">NRRL 28638</strain>
    </source>
</reference>
<dbReference type="PANTHER" id="PTHR14742:SF0">
    <property type="entry name" value="RIBONUCLEASE P PROTEIN SUBUNIT P21"/>
    <property type="match status" value="1"/>
</dbReference>
<dbReference type="GO" id="GO:0005655">
    <property type="term" value="C:nucleolar ribonuclease P complex"/>
    <property type="evidence" value="ECO:0007669"/>
    <property type="project" value="TreeGrafter"/>
</dbReference>
<evidence type="ECO:0000313" key="5">
    <source>
        <dbReference type="EMBL" id="KXN74000.1"/>
    </source>
</evidence>
<dbReference type="InterPro" id="IPR007175">
    <property type="entry name" value="Rpr2/Snm1/Rpp21"/>
</dbReference>
<dbReference type="GO" id="GO:0008033">
    <property type="term" value="P:tRNA processing"/>
    <property type="evidence" value="ECO:0007669"/>
    <property type="project" value="UniProtKB-KW"/>
</dbReference>
<accession>A0A137PGA1</accession>
<dbReference type="EMBL" id="KQ964429">
    <property type="protein sequence ID" value="KXN74000.1"/>
    <property type="molecule type" value="Genomic_DNA"/>
</dbReference>
<proteinExistence type="inferred from homology"/>
<dbReference type="OrthoDB" id="128536at2759"/>
<dbReference type="Gene3D" id="6.20.50.20">
    <property type="match status" value="1"/>
</dbReference>
<sequence length="132" mass="15434">MKKQKYRNKEMFSRMNYLYQASHLLQSLSRQSQNHNKKQLNTVSRYYIKNMKLIGTKNLNRIDSSVKRSICKNCDQILIPGNSCSIEIIEEINETNNSSAIQIKCTNCNTKKQFNENVMNNFGEKGENFELV</sequence>
<evidence type="ECO:0000256" key="4">
    <source>
        <dbReference type="ARBA" id="ARBA00038402"/>
    </source>
</evidence>
<name>A0A137PGA1_CONC2</name>
<protein>
    <submittedName>
        <fullName evidence="5">Rpr2-domain-containing protein</fullName>
    </submittedName>
</protein>
<keyword evidence="3" id="KW-0862">Zinc</keyword>
<keyword evidence="6" id="KW-1185">Reference proteome</keyword>
<gene>
    <name evidence="5" type="ORF">CONCODRAFT_3075</name>
</gene>
<evidence type="ECO:0000256" key="3">
    <source>
        <dbReference type="ARBA" id="ARBA00022833"/>
    </source>
</evidence>
<organism evidence="5 6">
    <name type="scientific">Conidiobolus coronatus (strain ATCC 28846 / CBS 209.66 / NRRL 28638)</name>
    <name type="common">Delacroixia coronata</name>
    <dbReference type="NCBI Taxonomy" id="796925"/>
    <lineage>
        <taxon>Eukaryota</taxon>
        <taxon>Fungi</taxon>
        <taxon>Fungi incertae sedis</taxon>
        <taxon>Zoopagomycota</taxon>
        <taxon>Entomophthoromycotina</taxon>
        <taxon>Entomophthoromycetes</taxon>
        <taxon>Entomophthorales</taxon>
        <taxon>Ancylistaceae</taxon>
        <taxon>Conidiobolus</taxon>
    </lineage>
</organism>
<dbReference type="Proteomes" id="UP000070444">
    <property type="component" value="Unassembled WGS sequence"/>
</dbReference>
<keyword evidence="1" id="KW-0819">tRNA processing</keyword>
<evidence type="ECO:0000256" key="1">
    <source>
        <dbReference type="ARBA" id="ARBA00022694"/>
    </source>
</evidence>
<dbReference type="STRING" id="796925.A0A137PGA1"/>
<dbReference type="AlphaFoldDB" id="A0A137PGA1"/>
<dbReference type="Pfam" id="PF04032">
    <property type="entry name" value="Rpr2"/>
    <property type="match status" value="1"/>
</dbReference>
<dbReference type="PANTHER" id="PTHR14742">
    <property type="entry name" value="RIBONUCLEASE P SUBUNIT P21"/>
    <property type="match status" value="1"/>
</dbReference>
<evidence type="ECO:0000313" key="6">
    <source>
        <dbReference type="Proteomes" id="UP000070444"/>
    </source>
</evidence>